<evidence type="ECO:0000256" key="1">
    <source>
        <dbReference type="SAM" id="MobiDB-lite"/>
    </source>
</evidence>
<reference evidence="3" key="1">
    <citation type="journal article" date="2018" name="Nat. Plants">
        <title>Whole-genome landscape of Medicago truncatula symbiotic genes.</title>
        <authorList>
            <person name="Pecrix Y."/>
            <person name="Staton S.E."/>
            <person name="Sallet E."/>
            <person name="Lelandais-Briere C."/>
            <person name="Moreau S."/>
            <person name="Carrere S."/>
            <person name="Blein T."/>
            <person name="Jardinaud M.F."/>
            <person name="Latrasse D."/>
            <person name="Zouine M."/>
            <person name="Zahm M."/>
            <person name="Kreplak J."/>
            <person name="Mayjonade B."/>
            <person name="Satge C."/>
            <person name="Perez M."/>
            <person name="Cauet S."/>
            <person name="Marande W."/>
            <person name="Chantry-Darmon C."/>
            <person name="Lopez-Roques C."/>
            <person name="Bouchez O."/>
            <person name="Berard A."/>
            <person name="Debelle F."/>
            <person name="Munos S."/>
            <person name="Bendahmane A."/>
            <person name="Berges H."/>
            <person name="Niebel A."/>
            <person name="Buitink J."/>
            <person name="Frugier F."/>
            <person name="Benhamed M."/>
            <person name="Crespi M."/>
            <person name="Gouzy J."/>
            <person name="Gamas P."/>
        </authorList>
    </citation>
    <scope>NUCLEOTIDE SEQUENCE [LARGE SCALE GENOMIC DNA]</scope>
    <source>
        <strain evidence="3">cv. Jemalong A17</strain>
    </source>
</reference>
<organism evidence="2 3">
    <name type="scientific">Medicago truncatula</name>
    <name type="common">Barrel medic</name>
    <name type="synonym">Medicago tribuloides</name>
    <dbReference type="NCBI Taxonomy" id="3880"/>
    <lineage>
        <taxon>Eukaryota</taxon>
        <taxon>Viridiplantae</taxon>
        <taxon>Streptophyta</taxon>
        <taxon>Embryophyta</taxon>
        <taxon>Tracheophyta</taxon>
        <taxon>Spermatophyta</taxon>
        <taxon>Magnoliopsida</taxon>
        <taxon>eudicotyledons</taxon>
        <taxon>Gunneridae</taxon>
        <taxon>Pentapetalae</taxon>
        <taxon>rosids</taxon>
        <taxon>fabids</taxon>
        <taxon>Fabales</taxon>
        <taxon>Fabaceae</taxon>
        <taxon>Papilionoideae</taxon>
        <taxon>50 kb inversion clade</taxon>
        <taxon>NPAAA clade</taxon>
        <taxon>Hologalegina</taxon>
        <taxon>IRL clade</taxon>
        <taxon>Trifolieae</taxon>
        <taxon>Medicago</taxon>
    </lineage>
</organism>
<feature type="compositionally biased region" description="Polar residues" evidence="1">
    <location>
        <begin position="89"/>
        <end position="99"/>
    </location>
</feature>
<accession>A0A396I6E9</accession>
<protein>
    <submittedName>
        <fullName evidence="2">Uncharacterized protein</fullName>
    </submittedName>
</protein>
<name>A0A396I6E9_MEDTR</name>
<evidence type="ECO:0000313" key="2">
    <source>
        <dbReference type="EMBL" id="RHN60311.1"/>
    </source>
</evidence>
<comment type="caution">
    <text evidence="2">The sequence shown here is derived from an EMBL/GenBank/DDBJ whole genome shotgun (WGS) entry which is preliminary data.</text>
</comment>
<dbReference type="Proteomes" id="UP000265566">
    <property type="component" value="Chromosome 4"/>
</dbReference>
<dbReference type="AlphaFoldDB" id="A0A396I6E9"/>
<sequence>MDSDLVNNNLELKLSPNENMDATHSTIPFQVSSNENQTFQISSHETRIEFDFFKDNNNDHHHVETQVDDHIHTDTPSLLELKMSIGPNPVTTNTSSDQSLMDDDMPPNLEDKKFKREVMLLTPS</sequence>
<dbReference type="EMBL" id="PSQE01000004">
    <property type="protein sequence ID" value="RHN60311.1"/>
    <property type="molecule type" value="Genomic_DNA"/>
</dbReference>
<gene>
    <name evidence="2" type="ORF">MtrunA17_Chr4g0024401</name>
</gene>
<dbReference type="Gramene" id="rna22608">
    <property type="protein sequence ID" value="RHN60311.1"/>
    <property type="gene ID" value="gene22608"/>
</dbReference>
<proteinExistence type="predicted"/>
<feature type="region of interest" description="Disordered" evidence="1">
    <location>
        <begin position="85"/>
        <end position="111"/>
    </location>
</feature>
<evidence type="ECO:0000313" key="3">
    <source>
        <dbReference type="Proteomes" id="UP000265566"/>
    </source>
</evidence>